<dbReference type="KEGG" id="vg:60321237"/>
<evidence type="ECO:0000313" key="2">
    <source>
        <dbReference type="EMBL" id="QGH75321.1"/>
    </source>
</evidence>
<keyword evidence="3" id="KW-1185">Reference proteome</keyword>
<proteinExistence type="predicted"/>
<feature type="compositionally biased region" description="Basic and acidic residues" evidence="1">
    <location>
        <begin position="18"/>
        <end position="27"/>
    </location>
</feature>
<protein>
    <submittedName>
        <fullName evidence="2">Uncharacterized protein</fullName>
    </submittedName>
</protein>
<dbReference type="RefSeq" id="YP_009949829.1">
    <property type="nucleotide sequence ID" value="NC_051584.1"/>
</dbReference>
<sequence>MGVTIIDKRGRKKKRRPERVLDPRQREGLQQLQLSDYRAMDPDRALMSVATEGVRLADMLPGQKEAVASWLRKEAGKLFWRAQGATGESAAKIEAMRAEMLAQAERIDAELAGASA</sequence>
<evidence type="ECO:0000313" key="3">
    <source>
        <dbReference type="Proteomes" id="UP000370142"/>
    </source>
</evidence>
<feature type="region of interest" description="Disordered" evidence="1">
    <location>
        <begin position="1"/>
        <end position="27"/>
    </location>
</feature>
<dbReference type="EMBL" id="MN617843">
    <property type="protein sequence ID" value="QGH75321.1"/>
    <property type="molecule type" value="Genomic_DNA"/>
</dbReference>
<dbReference type="GeneID" id="60321237"/>
<evidence type="ECO:0000256" key="1">
    <source>
        <dbReference type="SAM" id="MobiDB-lite"/>
    </source>
</evidence>
<accession>A0A5Q2W9W9</accession>
<organism evidence="2 3">
    <name type="scientific">Mycobacterium phage Quesadilla</name>
    <dbReference type="NCBI Taxonomy" id="2664226"/>
    <lineage>
        <taxon>Viruses</taxon>
        <taxon>Duplodnaviria</taxon>
        <taxon>Heunggongvirae</taxon>
        <taxon>Uroviricota</taxon>
        <taxon>Caudoviricetes</taxon>
        <taxon>Bclasvirinae</taxon>
        <taxon>Quesadillavirus</taxon>
        <taxon>Quesadillavirus quesadilla</taxon>
    </lineage>
</organism>
<dbReference type="Proteomes" id="UP000370142">
    <property type="component" value="Segment"/>
</dbReference>
<gene>
    <name evidence="2" type="primary">73</name>
    <name evidence="2" type="ORF">SEA_QUESADILLA_73</name>
</gene>
<reference evidence="2 3" key="1">
    <citation type="submission" date="2019-10" db="EMBL/GenBank/DDBJ databases">
        <authorList>
            <person name="Jorgensen H.J."/>
            <person name="Tolsma S."/>
            <person name="Caruso S.M."/>
            <person name="Garlena R.A."/>
            <person name="Russell D.A."/>
            <person name="Pope W.H."/>
            <person name="Jacobs-Se D."/>
            <person name="Hatfull G.F."/>
        </authorList>
    </citation>
    <scope>NUCLEOTIDE SEQUENCE [LARGE SCALE GENOMIC DNA]</scope>
</reference>
<name>A0A5Q2W9W9_9CAUD</name>